<evidence type="ECO:0000256" key="2">
    <source>
        <dbReference type="SAM" id="MobiDB-lite"/>
    </source>
</evidence>
<dbReference type="PANTHER" id="PTHR46978:SF1">
    <property type="entry name" value="ZINC KNUCKLE (CCHC-TYPE) FAMILY PROTEIN"/>
    <property type="match status" value="1"/>
</dbReference>
<evidence type="ECO:0000313" key="5">
    <source>
        <dbReference type="Proteomes" id="UP001154282"/>
    </source>
</evidence>
<keyword evidence="5" id="KW-1185">Reference proteome</keyword>
<feature type="compositionally biased region" description="Acidic residues" evidence="2">
    <location>
        <begin position="31"/>
        <end position="42"/>
    </location>
</feature>
<protein>
    <recommendedName>
        <fullName evidence="3">CCHC-type domain-containing protein</fullName>
    </recommendedName>
</protein>
<sequence length="635" mass="70485">MGRGEKRKAKVVDEEAEETQNEPKLVVDLSVTDDEDDKEANEDLSLKIVEKALSKRGTKVDAEEIGAVDLSNGRSSDGDAGAAVGGSNGGDGTAELSSSSSLETYAIVTGPDGVVKKKLKKKKKVRRKEGGEQPVIIIDEEEKKESVTEGDEIGKTEAVEDAGVVVTVDPDSVEISDNIVLRKLLRGPRYFDPPDTVSWPSCYNCGEEGHMAVNCSAPRKRKPCTMCGSLDHVAKQCNKGGECYICKTRGHRARNCPEKHKGSFQSSRICLKCGESGHEMFTCRKSYDKEDLQDIQCYVCKSFGHLCCVNYVHEGENEVSCYRCGAVGHNGIDCARVTEEATSIGAATTAASPSTCYRCGEGGHFARECPTPGKTGKRILDFSAPLKEKKISGQKSAPPNLGGKSRKKSKTKSIETHSSTPKKSKRQPPKSLEANLPPTPKKSKNKAPKSLETHPSTPKKPKQRGGWATEHLQNHSNSHPQRHHQHLQNPPPVSMQRGGWAAEHPGDYPHHWNPQRHHHHHHHYPEPLPSTPPPYRNHMLHTASSSHYSSAPPAQRMMYQQRPGPSRFQGGPPPYHHHQPQPQHRYLDDRLGNPGGEYGHSPGSYDQRWRHDNGHEWRHDNGHDWRHDYGRDWRR</sequence>
<evidence type="ECO:0000313" key="4">
    <source>
        <dbReference type="EMBL" id="CAI0541703.1"/>
    </source>
</evidence>
<dbReference type="AlphaFoldDB" id="A0AAV0Q8X3"/>
<feature type="domain" description="CCHC-type" evidence="3">
    <location>
        <begin position="356"/>
        <end position="370"/>
    </location>
</feature>
<dbReference type="GO" id="GO:0008270">
    <property type="term" value="F:zinc ion binding"/>
    <property type="evidence" value="ECO:0007669"/>
    <property type="project" value="UniProtKB-KW"/>
</dbReference>
<dbReference type="EMBL" id="CAMGYJ010000009">
    <property type="protein sequence ID" value="CAI0541703.1"/>
    <property type="molecule type" value="Genomic_DNA"/>
</dbReference>
<keyword evidence="1" id="KW-0862">Zinc</keyword>
<dbReference type="PANTHER" id="PTHR46978">
    <property type="entry name" value="ZINC KNUCKLE (CCHC-TYPE) FAMILY PROTEIN"/>
    <property type="match status" value="1"/>
</dbReference>
<evidence type="ECO:0000259" key="3">
    <source>
        <dbReference type="PROSITE" id="PS50158"/>
    </source>
</evidence>
<name>A0AAV0Q8X3_9ROSI</name>
<dbReference type="GO" id="GO:0003676">
    <property type="term" value="F:nucleic acid binding"/>
    <property type="evidence" value="ECO:0007669"/>
    <property type="project" value="InterPro"/>
</dbReference>
<comment type="caution">
    <text evidence="4">The sequence shown here is derived from an EMBL/GenBank/DDBJ whole genome shotgun (WGS) entry which is preliminary data.</text>
</comment>
<dbReference type="Gene3D" id="4.10.60.10">
    <property type="entry name" value="Zinc finger, CCHC-type"/>
    <property type="match status" value="3"/>
</dbReference>
<accession>A0AAV0Q8X3</accession>
<dbReference type="Proteomes" id="UP001154282">
    <property type="component" value="Unassembled WGS sequence"/>
</dbReference>
<feature type="region of interest" description="Disordered" evidence="2">
    <location>
        <begin position="384"/>
        <end position="607"/>
    </location>
</feature>
<dbReference type="PROSITE" id="PS50158">
    <property type="entry name" value="ZF_CCHC"/>
    <property type="match status" value="5"/>
</dbReference>
<dbReference type="SUPFAM" id="SSF57756">
    <property type="entry name" value="Retrovirus zinc finger-like domains"/>
    <property type="match status" value="3"/>
</dbReference>
<feature type="region of interest" description="Disordered" evidence="2">
    <location>
        <begin position="55"/>
        <end position="99"/>
    </location>
</feature>
<keyword evidence="1" id="KW-0479">Metal-binding</keyword>
<dbReference type="InterPro" id="IPR001878">
    <property type="entry name" value="Znf_CCHC"/>
</dbReference>
<feature type="domain" description="CCHC-type" evidence="3">
    <location>
        <begin position="321"/>
        <end position="334"/>
    </location>
</feature>
<feature type="domain" description="CCHC-type" evidence="3">
    <location>
        <begin position="202"/>
        <end position="215"/>
    </location>
</feature>
<dbReference type="Pfam" id="PF00098">
    <property type="entry name" value="zf-CCHC"/>
    <property type="match status" value="3"/>
</dbReference>
<feature type="compositionally biased region" description="Pro residues" evidence="2">
    <location>
        <begin position="526"/>
        <end position="535"/>
    </location>
</feature>
<dbReference type="InterPro" id="IPR036875">
    <property type="entry name" value="Znf_CCHC_sf"/>
</dbReference>
<feature type="compositionally biased region" description="Low complexity" evidence="2">
    <location>
        <begin position="73"/>
        <end position="82"/>
    </location>
</feature>
<feature type="domain" description="CCHC-type" evidence="3">
    <location>
        <begin position="243"/>
        <end position="258"/>
    </location>
</feature>
<reference evidence="4" key="1">
    <citation type="submission" date="2022-08" db="EMBL/GenBank/DDBJ databases">
        <authorList>
            <person name="Gutierrez-Valencia J."/>
        </authorList>
    </citation>
    <scope>NUCLEOTIDE SEQUENCE</scope>
</reference>
<evidence type="ECO:0000256" key="1">
    <source>
        <dbReference type="PROSITE-ProRule" id="PRU00047"/>
    </source>
</evidence>
<dbReference type="SMART" id="SM00343">
    <property type="entry name" value="ZnF_C2HC"/>
    <property type="match status" value="6"/>
</dbReference>
<gene>
    <name evidence="4" type="ORF">LITE_LOCUS42207</name>
</gene>
<feature type="domain" description="CCHC-type" evidence="3">
    <location>
        <begin position="270"/>
        <end position="285"/>
    </location>
</feature>
<feature type="compositionally biased region" description="Gly residues" evidence="2">
    <location>
        <begin position="83"/>
        <end position="92"/>
    </location>
</feature>
<proteinExistence type="predicted"/>
<feature type="region of interest" description="Disordered" evidence="2">
    <location>
        <begin position="1"/>
        <end position="42"/>
    </location>
</feature>
<organism evidence="4 5">
    <name type="scientific">Linum tenue</name>
    <dbReference type="NCBI Taxonomy" id="586396"/>
    <lineage>
        <taxon>Eukaryota</taxon>
        <taxon>Viridiplantae</taxon>
        <taxon>Streptophyta</taxon>
        <taxon>Embryophyta</taxon>
        <taxon>Tracheophyta</taxon>
        <taxon>Spermatophyta</taxon>
        <taxon>Magnoliopsida</taxon>
        <taxon>eudicotyledons</taxon>
        <taxon>Gunneridae</taxon>
        <taxon>Pentapetalae</taxon>
        <taxon>rosids</taxon>
        <taxon>fabids</taxon>
        <taxon>Malpighiales</taxon>
        <taxon>Linaceae</taxon>
        <taxon>Linum</taxon>
    </lineage>
</organism>
<keyword evidence="1" id="KW-0863">Zinc-finger</keyword>
<feature type="compositionally biased region" description="Basic residues" evidence="2">
    <location>
        <begin position="513"/>
        <end position="523"/>
    </location>
</feature>
<feature type="compositionally biased region" description="Low complexity" evidence="2">
    <location>
        <begin position="543"/>
        <end position="554"/>
    </location>
</feature>